<dbReference type="InterPro" id="IPR019922">
    <property type="entry name" value="Lucif-like_OxRdatse_MSMEG_4141"/>
</dbReference>
<evidence type="ECO:0000259" key="1">
    <source>
        <dbReference type="Pfam" id="PF00296"/>
    </source>
</evidence>
<feature type="domain" description="Luciferase-like" evidence="1">
    <location>
        <begin position="34"/>
        <end position="279"/>
    </location>
</feature>
<name>A0A367FLV3_9ACTN</name>
<protein>
    <submittedName>
        <fullName evidence="2">TIGR03620 family F420-dependent LLM class oxidoreductase</fullName>
    </submittedName>
</protein>
<gene>
    <name evidence="2" type="ORF">DQ384_12575</name>
</gene>
<dbReference type="GO" id="GO:0016705">
    <property type="term" value="F:oxidoreductase activity, acting on paired donors, with incorporation or reduction of molecular oxygen"/>
    <property type="evidence" value="ECO:0007669"/>
    <property type="project" value="InterPro"/>
</dbReference>
<organism evidence="2 3">
    <name type="scientific">Sphaerisporangium album</name>
    <dbReference type="NCBI Taxonomy" id="509200"/>
    <lineage>
        <taxon>Bacteria</taxon>
        <taxon>Bacillati</taxon>
        <taxon>Actinomycetota</taxon>
        <taxon>Actinomycetes</taxon>
        <taxon>Streptosporangiales</taxon>
        <taxon>Streptosporangiaceae</taxon>
        <taxon>Sphaerisporangium</taxon>
    </lineage>
</organism>
<dbReference type="NCBIfam" id="TIGR03620">
    <property type="entry name" value="F420_MSMEG_4141"/>
    <property type="match status" value="1"/>
</dbReference>
<dbReference type="PANTHER" id="PTHR43244:SF2">
    <property type="entry name" value="CONSERVED HYPOTHETICAL ALANINE AND PROLINE-RICH PROTEIN"/>
    <property type="match status" value="1"/>
</dbReference>
<dbReference type="Gene3D" id="3.20.20.30">
    <property type="entry name" value="Luciferase-like domain"/>
    <property type="match status" value="1"/>
</dbReference>
<accession>A0A367FLV3</accession>
<dbReference type="Proteomes" id="UP000253094">
    <property type="component" value="Unassembled WGS sequence"/>
</dbReference>
<comment type="caution">
    <text evidence="2">The sequence shown here is derived from an EMBL/GenBank/DDBJ whole genome shotgun (WGS) entry which is preliminary data.</text>
</comment>
<dbReference type="PANTHER" id="PTHR43244">
    <property type="match status" value="1"/>
</dbReference>
<evidence type="ECO:0000313" key="3">
    <source>
        <dbReference type="Proteomes" id="UP000253094"/>
    </source>
</evidence>
<evidence type="ECO:0000313" key="2">
    <source>
        <dbReference type="EMBL" id="RCG30812.1"/>
    </source>
</evidence>
<sequence>MQRNRLPDIDLPAVKARLGQVGVWLSLPCFHSAETGRRIAATIEQLGYGALWVGELPGGKEALTNCANLLSGTDSLMVATGIANIWARDAAAAVAGSNALAEASSGRFVFGLGVSHGPLVTQRGHDYSKPLETMRTYLQAMNMAPYEAPLREPPARVVAALREKMLRLAGERAHGAHTYFVTPDHTARAREILGPYPLLVPEQAVVLETDPGRARAIARDYMAFYLKLPNYLNNLRELGFHDDDFANGGSDALVDAIVPWGEPAALAERIREHLAVGADHVCVQPLATDVDECLHQLHLLAQDIFR</sequence>
<dbReference type="Pfam" id="PF00296">
    <property type="entry name" value="Bac_luciferase"/>
    <property type="match status" value="1"/>
</dbReference>
<proteinExistence type="predicted"/>
<reference evidence="2 3" key="1">
    <citation type="submission" date="2018-06" db="EMBL/GenBank/DDBJ databases">
        <title>Sphaerisporangium craniellae sp. nov., isolated from a marine sponge in the South China Sea.</title>
        <authorList>
            <person name="Li L."/>
        </authorList>
    </citation>
    <scope>NUCLEOTIDE SEQUENCE [LARGE SCALE GENOMIC DNA]</scope>
    <source>
        <strain evidence="2 3">CCTCC AA 208026</strain>
    </source>
</reference>
<dbReference type="SUPFAM" id="SSF51679">
    <property type="entry name" value="Bacterial luciferase-like"/>
    <property type="match status" value="1"/>
</dbReference>
<dbReference type="EMBL" id="QOIL01000006">
    <property type="protein sequence ID" value="RCG30812.1"/>
    <property type="molecule type" value="Genomic_DNA"/>
</dbReference>
<dbReference type="InterPro" id="IPR036661">
    <property type="entry name" value="Luciferase-like_sf"/>
</dbReference>
<dbReference type="InterPro" id="IPR050564">
    <property type="entry name" value="F420-G6PD/mer"/>
</dbReference>
<keyword evidence="3" id="KW-1185">Reference proteome</keyword>
<dbReference type="OrthoDB" id="4760590at2"/>
<dbReference type="InterPro" id="IPR011251">
    <property type="entry name" value="Luciferase-like_dom"/>
</dbReference>
<dbReference type="AlphaFoldDB" id="A0A367FLV3"/>
<dbReference type="RefSeq" id="WP_114028942.1">
    <property type="nucleotide sequence ID" value="NZ_QOIL01000006.1"/>
</dbReference>